<sequence length="326" mass="34812">MGVVRGYLARISLLRGDLAQAAEHVEIGTRAVPEPNVGLPALDSTRIHLLVEQGDLTGAADVLRRSVLGEGQDARSTLEVWLLEARARLRAEQGDDAAALADALACGAAYEQWGAPGVWEVPWRLHAAGACLRLERRDQAAELIAEELRAARSLGVPRHIAVALRHAARLGDTSAALSEAVDLLRDGPARLELARALADLGAHQVRIGSGGPGRQNLRQAAELAVECRATGLAERLRASLTANGGRSPRVQVSGVPSLTPAERQVADLAADALTNRQIAEKLFVSEKTVETHLSRAYRKVGVTSRTQLAVRMAAARERQGVRRGFP</sequence>
<dbReference type="PANTHER" id="PTHR44688">
    <property type="entry name" value="DNA-BINDING TRANSCRIPTIONAL ACTIVATOR DEVR_DOSR"/>
    <property type="match status" value="1"/>
</dbReference>
<keyword evidence="2" id="KW-0238">DNA-binding</keyword>
<dbReference type="InterPro" id="IPR016032">
    <property type="entry name" value="Sig_transdc_resp-reg_C-effctor"/>
</dbReference>
<dbReference type="InterPro" id="IPR036388">
    <property type="entry name" value="WH-like_DNA-bd_sf"/>
</dbReference>
<dbReference type="EMBL" id="JANYMP010000005">
    <property type="protein sequence ID" value="MCS7477878.1"/>
    <property type="molecule type" value="Genomic_DNA"/>
</dbReference>
<dbReference type="GO" id="GO:0006355">
    <property type="term" value="P:regulation of DNA-templated transcription"/>
    <property type="evidence" value="ECO:0007669"/>
    <property type="project" value="InterPro"/>
</dbReference>
<feature type="domain" description="HTH luxR-type" evidence="4">
    <location>
        <begin position="251"/>
        <end position="316"/>
    </location>
</feature>
<keyword evidence="1" id="KW-0805">Transcription regulation</keyword>
<dbReference type="InterPro" id="IPR000792">
    <property type="entry name" value="Tscrpt_reg_LuxR_C"/>
</dbReference>
<organism evidence="5 6">
    <name type="scientific">Umezawaea endophytica</name>
    <dbReference type="NCBI Taxonomy" id="1654476"/>
    <lineage>
        <taxon>Bacteria</taxon>
        <taxon>Bacillati</taxon>
        <taxon>Actinomycetota</taxon>
        <taxon>Actinomycetes</taxon>
        <taxon>Pseudonocardiales</taxon>
        <taxon>Pseudonocardiaceae</taxon>
        <taxon>Umezawaea</taxon>
    </lineage>
</organism>
<comment type="caution">
    <text evidence="5">The sequence shown here is derived from an EMBL/GenBank/DDBJ whole genome shotgun (WGS) entry which is preliminary data.</text>
</comment>
<evidence type="ECO:0000256" key="2">
    <source>
        <dbReference type="ARBA" id="ARBA00023125"/>
    </source>
</evidence>
<protein>
    <submittedName>
        <fullName evidence="5">LuxR C-terminal-related transcriptional regulator</fullName>
    </submittedName>
</protein>
<accession>A0A9X2VMF3</accession>
<dbReference type="SUPFAM" id="SSF46894">
    <property type="entry name" value="C-terminal effector domain of the bipartite response regulators"/>
    <property type="match status" value="1"/>
</dbReference>
<dbReference type="Pfam" id="PF00196">
    <property type="entry name" value="GerE"/>
    <property type="match status" value="1"/>
</dbReference>
<evidence type="ECO:0000259" key="4">
    <source>
        <dbReference type="PROSITE" id="PS50043"/>
    </source>
</evidence>
<evidence type="ECO:0000313" key="5">
    <source>
        <dbReference type="EMBL" id="MCS7477878.1"/>
    </source>
</evidence>
<dbReference type="SMART" id="SM00421">
    <property type="entry name" value="HTH_LUXR"/>
    <property type="match status" value="1"/>
</dbReference>
<name>A0A9X2VMF3_9PSEU</name>
<dbReference type="Gene3D" id="1.25.40.10">
    <property type="entry name" value="Tetratricopeptide repeat domain"/>
    <property type="match status" value="1"/>
</dbReference>
<keyword evidence="3" id="KW-0804">Transcription</keyword>
<evidence type="ECO:0000256" key="3">
    <source>
        <dbReference type="ARBA" id="ARBA00023163"/>
    </source>
</evidence>
<dbReference type="CDD" id="cd06170">
    <property type="entry name" value="LuxR_C_like"/>
    <property type="match status" value="1"/>
</dbReference>
<dbReference type="Proteomes" id="UP001141259">
    <property type="component" value="Unassembled WGS sequence"/>
</dbReference>
<proteinExistence type="predicted"/>
<dbReference type="PROSITE" id="PS50043">
    <property type="entry name" value="HTH_LUXR_2"/>
    <property type="match status" value="1"/>
</dbReference>
<dbReference type="PANTHER" id="PTHR44688:SF16">
    <property type="entry name" value="DNA-BINDING TRANSCRIPTIONAL ACTIVATOR DEVR_DOSR"/>
    <property type="match status" value="1"/>
</dbReference>
<dbReference type="GO" id="GO:0003677">
    <property type="term" value="F:DNA binding"/>
    <property type="evidence" value="ECO:0007669"/>
    <property type="project" value="UniProtKB-KW"/>
</dbReference>
<dbReference type="InterPro" id="IPR011990">
    <property type="entry name" value="TPR-like_helical_dom_sf"/>
</dbReference>
<dbReference type="PRINTS" id="PR00038">
    <property type="entry name" value="HTHLUXR"/>
</dbReference>
<reference evidence="5" key="1">
    <citation type="submission" date="2022-08" db="EMBL/GenBank/DDBJ databases">
        <authorList>
            <person name="Tistechok S."/>
            <person name="Samborskyy M."/>
            <person name="Roman I."/>
        </authorList>
    </citation>
    <scope>NUCLEOTIDE SEQUENCE</scope>
    <source>
        <strain evidence="5">DSM 103496</strain>
    </source>
</reference>
<gene>
    <name evidence="5" type="ORF">NZH93_13520</name>
</gene>
<dbReference type="AlphaFoldDB" id="A0A9X2VMF3"/>
<dbReference type="Gene3D" id="1.10.10.10">
    <property type="entry name" value="Winged helix-like DNA-binding domain superfamily/Winged helix DNA-binding domain"/>
    <property type="match status" value="1"/>
</dbReference>
<evidence type="ECO:0000256" key="1">
    <source>
        <dbReference type="ARBA" id="ARBA00023015"/>
    </source>
</evidence>
<keyword evidence="6" id="KW-1185">Reference proteome</keyword>
<evidence type="ECO:0000313" key="6">
    <source>
        <dbReference type="Proteomes" id="UP001141259"/>
    </source>
</evidence>